<evidence type="ECO:0000256" key="8">
    <source>
        <dbReference type="SAM" id="Phobius"/>
    </source>
</evidence>
<dbReference type="SUPFAM" id="SSF158472">
    <property type="entry name" value="HAMP domain-like"/>
    <property type="match status" value="1"/>
</dbReference>
<organism evidence="11 12">
    <name type="scientific">Aestuariibaculum marinum</name>
    <dbReference type="NCBI Taxonomy" id="2683592"/>
    <lineage>
        <taxon>Bacteria</taxon>
        <taxon>Pseudomonadati</taxon>
        <taxon>Bacteroidota</taxon>
        <taxon>Flavobacteriia</taxon>
        <taxon>Flavobacteriales</taxon>
        <taxon>Flavobacteriaceae</taxon>
    </lineage>
</organism>
<evidence type="ECO:0000313" key="12">
    <source>
        <dbReference type="Proteomes" id="UP000621516"/>
    </source>
</evidence>
<dbReference type="RefSeq" id="WP_188222638.1">
    <property type="nucleotide sequence ID" value="NZ_JACVXD010000002.1"/>
</dbReference>
<evidence type="ECO:0000256" key="4">
    <source>
        <dbReference type="ARBA" id="ARBA00022553"/>
    </source>
</evidence>
<dbReference type="AlphaFoldDB" id="A0A8J6Q866"/>
<dbReference type="SMART" id="SM00387">
    <property type="entry name" value="HATPase_c"/>
    <property type="match status" value="1"/>
</dbReference>
<dbReference type="Pfam" id="PF07730">
    <property type="entry name" value="HisKA_3"/>
    <property type="match status" value="1"/>
</dbReference>
<name>A0A8J6Q866_9FLAO</name>
<dbReference type="GO" id="GO:0000155">
    <property type="term" value="F:phosphorelay sensor kinase activity"/>
    <property type="evidence" value="ECO:0007669"/>
    <property type="project" value="InterPro"/>
</dbReference>
<dbReference type="Pfam" id="PF02518">
    <property type="entry name" value="HATPase_c"/>
    <property type="match status" value="1"/>
</dbReference>
<dbReference type="InterPro" id="IPR036890">
    <property type="entry name" value="HATPase_C_sf"/>
</dbReference>
<gene>
    <name evidence="11" type="ORF">ICJ85_04775</name>
</gene>
<dbReference type="Gene3D" id="3.30.565.10">
    <property type="entry name" value="Histidine kinase-like ATPase, C-terminal domain"/>
    <property type="match status" value="1"/>
</dbReference>
<feature type="domain" description="HAMP" evidence="10">
    <location>
        <begin position="249"/>
        <end position="302"/>
    </location>
</feature>
<protein>
    <recommendedName>
        <fullName evidence="3">histidine kinase</fullName>
        <ecNumber evidence="3">2.7.13.3</ecNumber>
    </recommendedName>
</protein>
<evidence type="ECO:0000256" key="5">
    <source>
        <dbReference type="ARBA" id="ARBA00022679"/>
    </source>
</evidence>
<dbReference type="PROSITE" id="PS50109">
    <property type="entry name" value="HIS_KIN"/>
    <property type="match status" value="1"/>
</dbReference>
<dbReference type="CDD" id="cd16917">
    <property type="entry name" value="HATPase_UhpB-NarQ-NarX-like"/>
    <property type="match status" value="1"/>
</dbReference>
<dbReference type="InterPro" id="IPR005467">
    <property type="entry name" value="His_kinase_dom"/>
</dbReference>
<keyword evidence="5" id="KW-0808">Transferase</keyword>
<dbReference type="Proteomes" id="UP000621516">
    <property type="component" value="Unassembled WGS sequence"/>
</dbReference>
<feature type="domain" description="Histidine kinase" evidence="9">
    <location>
        <begin position="364"/>
        <end position="551"/>
    </location>
</feature>
<keyword evidence="8" id="KW-1133">Transmembrane helix</keyword>
<evidence type="ECO:0000259" key="9">
    <source>
        <dbReference type="PROSITE" id="PS50109"/>
    </source>
</evidence>
<evidence type="ECO:0000259" key="10">
    <source>
        <dbReference type="PROSITE" id="PS50885"/>
    </source>
</evidence>
<dbReference type="Gene3D" id="6.10.340.10">
    <property type="match status" value="1"/>
</dbReference>
<dbReference type="GO" id="GO:0016020">
    <property type="term" value="C:membrane"/>
    <property type="evidence" value="ECO:0007669"/>
    <property type="project" value="UniProtKB-SubCell"/>
</dbReference>
<dbReference type="PANTHER" id="PTHR24421">
    <property type="entry name" value="NITRATE/NITRITE SENSOR PROTEIN NARX-RELATED"/>
    <property type="match status" value="1"/>
</dbReference>
<dbReference type="InterPro" id="IPR050482">
    <property type="entry name" value="Sensor_HK_TwoCompSys"/>
</dbReference>
<feature type="transmembrane region" description="Helical" evidence="8">
    <location>
        <begin position="229"/>
        <end position="251"/>
    </location>
</feature>
<dbReference type="EC" id="2.7.13.3" evidence="3"/>
<dbReference type="InterPro" id="IPR003660">
    <property type="entry name" value="HAMP_dom"/>
</dbReference>
<evidence type="ECO:0000256" key="1">
    <source>
        <dbReference type="ARBA" id="ARBA00000085"/>
    </source>
</evidence>
<reference evidence="11 12" key="1">
    <citation type="journal article" date="2018" name="J. Microbiol.">
        <title>Aestuariibaculum marinum sp. nov., a marine bacterium isolated from seawater in South Korea.</title>
        <authorList>
            <person name="Choi J."/>
            <person name="Lee D."/>
            <person name="Jang J.H."/>
            <person name="Cha S."/>
            <person name="Seo T."/>
        </authorList>
    </citation>
    <scope>NUCLEOTIDE SEQUENCE [LARGE SCALE GENOMIC DNA]</scope>
    <source>
        <strain evidence="11 12">IP7</strain>
    </source>
</reference>
<keyword evidence="8" id="KW-0472">Membrane</keyword>
<dbReference type="GO" id="GO:0046983">
    <property type="term" value="F:protein dimerization activity"/>
    <property type="evidence" value="ECO:0007669"/>
    <property type="project" value="InterPro"/>
</dbReference>
<dbReference type="PANTHER" id="PTHR24421:SF59">
    <property type="entry name" value="OXYGEN SENSOR HISTIDINE KINASE NREB"/>
    <property type="match status" value="1"/>
</dbReference>
<evidence type="ECO:0000256" key="7">
    <source>
        <dbReference type="ARBA" id="ARBA00023012"/>
    </source>
</evidence>
<comment type="subcellular location">
    <subcellularLocation>
        <location evidence="2">Membrane</location>
    </subcellularLocation>
</comment>
<dbReference type="PROSITE" id="PS50885">
    <property type="entry name" value="HAMP"/>
    <property type="match status" value="1"/>
</dbReference>
<keyword evidence="4" id="KW-0597">Phosphoprotein</keyword>
<comment type="catalytic activity">
    <reaction evidence="1">
        <text>ATP + protein L-histidine = ADP + protein N-phospho-L-histidine.</text>
        <dbReference type="EC" id="2.7.13.3"/>
    </reaction>
</comment>
<keyword evidence="7" id="KW-0902">Two-component regulatory system</keyword>
<keyword evidence="8" id="KW-0812">Transmembrane</keyword>
<keyword evidence="6" id="KW-0418">Kinase</keyword>
<evidence type="ECO:0000313" key="11">
    <source>
        <dbReference type="EMBL" id="MBD0823326.1"/>
    </source>
</evidence>
<accession>A0A8J6Q866</accession>
<proteinExistence type="predicted"/>
<dbReference type="InterPro" id="IPR003594">
    <property type="entry name" value="HATPase_dom"/>
</dbReference>
<evidence type="ECO:0000256" key="3">
    <source>
        <dbReference type="ARBA" id="ARBA00012438"/>
    </source>
</evidence>
<sequence length="554" mass="62838">MSIRTLILVIMNSLIFLVVLVLSITFYHQFSKVLDDRILLQLNSIKTLKKVQIEKLINDEWLVFNNEVESYIPNDTSDVVLPKGMHFKSGIYDLTPYSTSGKTSIGLILNKNGTPVFKIVDYNKIKSILLERTGMGNTGESYLVGEDFYMRSPSRFYPDKRPTTIKVETKGVINALSGNEGRAIIQDYRGVDVYSLFSPIEISNLHLAILSEIDTSEVNAPLKKLKVRLTGLIVITMLIAVILSLFLTKIITRPIINMQKSLKIMAAGDYNKTNTFSKNSNEIKEMFDALDNLKKSLQGAVKFSNEMGEMNLNSEYVPKGDNDLLGKSLLKMRDKLIEFRNNENKNRINTKRLLVDGLENERQRLSRELHDGIGPLLTSLKFYIENRIESKKKRTEMKQLLDTTITEIRTMSNALMPSTIDDFGVGAALSNFVDSVKQFSDIDIEFEDLTNPEQSKITKNQAINIFRIGQELINNSLKHAQAKHIRLTLSEFENFISFFYFDDGIGFDLNTVKLGSGIINIKERVEICNGEIDINSKAGRTTFEIELPINHDTN</sequence>
<dbReference type="Gene3D" id="1.20.5.1930">
    <property type="match status" value="1"/>
</dbReference>
<feature type="transmembrane region" description="Helical" evidence="8">
    <location>
        <begin position="6"/>
        <end position="27"/>
    </location>
</feature>
<dbReference type="EMBL" id="JACVXD010000002">
    <property type="protein sequence ID" value="MBD0823326.1"/>
    <property type="molecule type" value="Genomic_DNA"/>
</dbReference>
<keyword evidence="12" id="KW-1185">Reference proteome</keyword>
<evidence type="ECO:0000256" key="6">
    <source>
        <dbReference type="ARBA" id="ARBA00022777"/>
    </source>
</evidence>
<evidence type="ECO:0000256" key="2">
    <source>
        <dbReference type="ARBA" id="ARBA00004370"/>
    </source>
</evidence>
<comment type="caution">
    <text evidence="11">The sequence shown here is derived from an EMBL/GenBank/DDBJ whole genome shotgun (WGS) entry which is preliminary data.</text>
</comment>
<dbReference type="InterPro" id="IPR011712">
    <property type="entry name" value="Sig_transdc_His_kin_sub3_dim/P"/>
</dbReference>
<dbReference type="SUPFAM" id="SSF55874">
    <property type="entry name" value="ATPase domain of HSP90 chaperone/DNA topoisomerase II/histidine kinase"/>
    <property type="match status" value="1"/>
</dbReference>